<feature type="domain" description="VOC" evidence="3">
    <location>
        <begin position="9"/>
        <end position="136"/>
    </location>
</feature>
<dbReference type="InterPro" id="IPR037523">
    <property type="entry name" value="VOC_core"/>
</dbReference>
<dbReference type="InterPro" id="IPR051785">
    <property type="entry name" value="MMCE/EMCE_epimerase"/>
</dbReference>
<gene>
    <name evidence="4" type="ORF">D7223_25245</name>
</gene>
<protein>
    <submittedName>
        <fullName evidence="4">VOC family protein</fullName>
    </submittedName>
</protein>
<dbReference type="InterPro" id="IPR029068">
    <property type="entry name" value="Glyas_Bleomycin-R_OHBP_Dase"/>
</dbReference>
<accession>A0A3A9YZE2</accession>
<keyword evidence="5" id="KW-1185">Reference proteome</keyword>
<name>A0A3A9YZE2_9ACTN</name>
<dbReference type="InterPro" id="IPR017515">
    <property type="entry name" value="MeMalonyl-CoA_epimerase"/>
</dbReference>
<dbReference type="GO" id="GO:0046872">
    <property type="term" value="F:metal ion binding"/>
    <property type="evidence" value="ECO:0007669"/>
    <property type="project" value="UniProtKB-KW"/>
</dbReference>
<evidence type="ECO:0000313" key="5">
    <source>
        <dbReference type="Proteomes" id="UP000281726"/>
    </source>
</evidence>
<dbReference type="GO" id="GO:0046491">
    <property type="term" value="P:L-methylmalonyl-CoA metabolic process"/>
    <property type="evidence" value="ECO:0007669"/>
    <property type="project" value="TreeGrafter"/>
</dbReference>
<keyword evidence="2" id="KW-0479">Metal-binding</keyword>
<comment type="caution">
    <text evidence="4">The sequence shown here is derived from an EMBL/GenBank/DDBJ whole genome shotgun (WGS) entry which is preliminary data.</text>
</comment>
<organism evidence="4 5">
    <name type="scientific">Micromonospora endolithica</name>
    <dbReference type="NCBI Taxonomy" id="230091"/>
    <lineage>
        <taxon>Bacteria</taxon>
        <taxon>Bacillati</taxon>
        <taxon>Actinomycetota</taxon>
        <taxon>Actinomycetes</taxon>
        <taxon>Micromonosporales</taxon>
        <taxon>Micromonosporaceae</taxon>
        <taxon>Micromonospora</taxon>
    </lineage>
</organism>
<sequence length="136" mass="14585">MTLHERAAGLDHIGLVVPDTEAALSLWRDRLGFVVDHAEVVNEGGILLTHLDLGPVHLQLVQPLVRPHPLHDWLDRHGPGLHHLCFGVPDVGVAWQGDGVGVPPAQPAPHQGTRGRRAVFLDPAHTGGVQLELVGS</sequence>
<dbReference type="Pfam" id="PF13669">
    <property type="entry name" value="Glyoxalase_4"/>
    <property type="match status" value="1"/>
</dbReference>
<dbReference type="PROSITE" id="PS51819">
    <property type="entry name" value="VOC"/>
    <property type="match status" value="1"/>
</dbReference>
<comment type="similarity">
    <text evidence="1">Belongs to the methylmalonyl-CoA epimerase family.</text>
</comment>
<dbReference type="SUPFAM" id="SSF54593">
    <property type="entry name" value="Glyoxalase/Bleomycin resistance protein/Dihydroxybiphenyl dioxygenase"/>
    <property type="match status" value="1"/>
</dbReference>
<proteinExistence type="inferred from homology"/>
<evidence type="ECO:0000313" key="4">
    <source>
        <dbReference type="EMBL" id="RKN41054.1"/>
    </source>
</evidence>
<evidence type="ECO:0000259" key="3">
    <source>
        <dbReference type="PROSITE" id="PS51819"/>
    </source>
</evidence>
<reference evidence="4 5" key="1">
    <citation type="journal article" date="2004" name="Syst. Appl. Microbiol.">
        <title>Cryptoendolithic actinomycetes from antarctic sandstone rock samples: Micromonospora endolithica sp. nov. and two isolates related to Micromonospora coerulea Jensen 1932.</title>
        <authorList>
            <person name="Hirsch P."/>
            <person name="Mevs U."/>
            <person name="Kroppenstedt R.M."/>
            <person name="Schumann P."/>
            <person name="Stackebrandt E."/>
        </authorList>
    </citation>
    <scope>NUCLEOTIDE SEQUENCE [LARGE SCALE GENOMIC DNA]</scope>
    <source>
        <strain evidence="4 5">JCM 12677</strain>
    </source>
</reference>
<dbReference type="PANTHER" id="PTHR43048:SF3">
    <property type="entry name" value="METHYLMALONYL-COA EPIMERASE, MITOCHONDRIAL"/>
    <property type="match status" value="1"/>
</dbReference>
<evidence type="ECO:0000256" key="1">
    <source>
        <dbReference type="ARBA" id="ARBA00009308"/>
    </source>
</evidence>
<dbReference type="AlphaFoldDB" id="A0A3A9YZE2"/>
<dbReference type="OrthoDB" id="5240615at2"/>
<dbReference type="GO" id="GO:0004493">
    <property type="term" value="F:methylmalonyl-CoA epimerase activity"/>
    <property type="evidence" value="ECO:0007669"/>
    <property type="project" value="TreeGrafter"/>
</dbReference>
<dbReference type="Proteomes" id="UP000281726">
    <property type="component" value="Unassembled WGS sequence"/>
</dbReference>
<dbReference type="EMBL" id="RBAK01000012">
    <property type="protein sequence ID" value="RKN41054.1"/>
    <property type="molecule type" value="Genomic_DNA"/>
</dbReference>
<evidence type="ECO:0000256" key="2">
    <source>
        <dbReference type="ARBA" id="ARBA00022723"/>
    </source>
</evidence>
<dbReference type="RefSeq" id="WP_120730935.1">
    <property type="nucleotide sequence ID" value="NZ_RBAK01000012.1"/>
</dbReference>
<dbReference type="CDD" id="cd07249">
    <property type="entry name" value="MMCE"/>
    <property type="match status" value="1"/>
</dbReference>
<dbReference type="PANTHER" id="PTHR43048">
    <property type="entry name" value="METHYLMALONYL-COA EPIMERASE"/>
    <property type="match status" value="1"/>
</dbReference>
<dbReference type="Gene3D" id="3.10.180.10">
    <property type="entry name" value="2,3-Dihydroxybiphenyl 1,2-Dioxygenase, domain 1"/>
    <property type="match status" value="1"/>
</dbReference>